<dbReference type="STRING" id="1841610.A6X21_20840"/>
<dbReference type="SUPFAM" id="SSF53756">
    <property type="entry name" value="UDP-Glycosyltransferase/glycogen phosphorylase"/>
    <property type="match status" value="1"/>
</dbReference>
<dbReference type="Proteomes" id="UP000094828">
    <property type="component" value="Unassembled WGS sequence"/>
</dbReference>
<protein>
    <recommendedName>
        <fullName evidence="5">Heptosyltransferase</fullName>
    </recommendedName>
</protein>
<keyword evidence="4" id="KW-1185">Reference proteome</keyword>
<sequence length="354" mass="39085">MRLLADDFWEQQPPRRLLFIKPSALGDVVQALPLAQAAKARWPDVTIGWVIAAGLRRVVQLSPWIDEIYEFHRGAGLWAFLKLCRELRTRDFDTVIDLQGLLRTGVMTLATGSANRIGLQTSREGSSWAYHAMVDQTSRQIPAHARYWKIAEAWGVSTRYTTPSIVVPQSDQQLVESWLESLPRPLIGIQPGTRWVTKSWPVESFAQVAIELAEQTQGSLVILGAPDETQLTGKCFELIRSVNPHVKVIDLGGKSSLPQLASLLSQLNVLVCNDSGPMHLAAEMQTPVAAVFTCTDPVQSGPPGSIHELISTKLSCRAGYHKHCPMTGDNHLACFRDVTVQQVSSAAMKILRSH</sequence>
<dbReference type="GO" id="GO:0005829">
    <property type="term" value="C:cytosol"/>
    <property type="evidence" value="ECO:0007669"/>
    <property type="project" value="TreeGrafter"/>
</dbReference>
<proteinExistence type="predicted"/>
<evidence type="ECO:0000313" key="3">
    <source>
        <dbReference type="EMBL" id="ODA32881.1"/>
    </source>
</evidence>
<dbReference type="EMBL" id="LYDR01000063">
    <property type="protein sequence ID" value="ODA32881.1"/>
    <property type="molecule type" value="Genomic_DNA"/>
</dbReference>
<keyword evidence="2" id="KW-0808">Transferase</keyword>
<reference evidence="3 4" key="1">
    <citation type="submission" date="2016-05" db="EMBL/GenBank/DDBJ databases">
        <title>Genomic and physiological characterization of Planctopirus sp. isolated from fresh water lake.</title>
        <authorList>
            <person name="Subhash Y."/>
            <person name="Ramana C."/>
        </authorList>
    </citation>
    <scope>NUCLEOTIDE SEQUENCE [LARGE SCALE GENOMIC DNA]</scope>
    <source>
        <strain evidence="3 4">JC280</strain>
    </source>
</reference>
<dbReference type="AlphaFoldDB" id="A0A1C3EI18"/>
<dbReference type="InterPro" id="IPR002201">
    <property type="entry name" value="Glyco_trans_9"/>
</dbReference>
<dbReference type="CDD" id="cd03789">
    <property type="entry name" value="GT9_LPS_heptosyltransferase"/>
    <property type="match status" value="1"/>
</dbReference>
<dbReference type="PANTHER" id="PTHR30160">
    <property type="entry name" value="TETRAACYLDISACCHARIDE 4'-KINASE-RELATED"/>
    <property type="match status" value="1"/>
</dbReference>
<dbReference type="PANTHER" id="PTHR30160:SF1">
    <property type="entry name" value="LIPOPOLYSACCHARIDE 1,2-N-ACETYLGLUCOSAMINETRANSFERASE-RELATED"/>
    <property type="match status" value="1"/>
</dbReference>
<gene>
    <name evidence="3" type="ORF">A6X21_20840</name>
</gene>
<dbReference type="GO" id="GO:0008713">
    <property type="term" value="F:ADP-heptose-lipopolysaccharide heptosyltransferase activity"/>
    <property type="evidence" value="ECO:0007669"/>
    <property type="project" value="TreeGrafter"/>
</dbReference>
<dbReference type="GO" id="GO:0009244">
    <property type="term" value="P:lipopolysaccharide core region biosynthetic process"/>
    <property type="evidence" value="ECO:0007669"/>
    <property type="project" value="TreeGrafter"/>
</dbReference>
<keyword evidence="1" id="KW-0328">Glycosyltransferase</keyword>
<evidence type="ECO:0000256" key="2">
    <source>
        <dbReference type="ARBA" id="ARBA00022679"/>
    </source>
</evidence>
<evidence type="ECO:0000313" key="4">
    <source>
        <dbReference type="Proteomes" id="UP000094828"/>
    </source>
</evidence>
<dbReference type="Pfam" id="PF01075">
    <property type="entry name" value="Glyco_transf_9"/>
    <property type="match status" value="1"/>
</dbReference>
<evidence type="ECO:0000256" key="1">
    <source>
        <dbReference type="ARBA" id="ARBA00022676"/>
    </source>
</evidence>
<name>A0A1C3EI18_9PLAN</name>
<evidence type="ECO:0008006" key="5">
    <source>
        <dbReference type="Google" id="ProtNLM"/>
    </source>
</evidence>
<accession>A0A1C3EI18</accession>
<organism evidence="3 4">
    <name type="scientific">Planctopirus hydrillae</name>
    <dbReference type="NCBI Taxonomy" id="1841610"/>
    <lineage>
        <taxon>Bacteria</taxon>
        <taxon>Pseudomonadati</taxon>
        <taxon>Planctomycetota</taxon>
        <taxon>Planctomycetia</taxon>
        <taxon>Planctomycetales</taxon>
        <taxon>Planctomycetaceae</taxon>
        <taxon>Planctopirus</taxon>
    </lineage>
</organism>
<comment type="caution">
    <text evidence="3">The sequence shown here is derived from an EMBL/GenBank/DDBJ whole genome shotgun (WGS) entry which is preliminary data.</text>
</comment>
<dbReference type="Gene3D" id="3.40.50.2000">
    <property type="entry name" value="Glycogen Phosphorylase B"/>
    <property type="match status" value="2"/>
</dbReference>
<dbReference type="InterPro" id="IPR051199">
    <property type="entry name" value="LPS_LOS_Heptosyltrfase"/>
</dbReference>